<organism evidence="1">
    <name type="scientific">marine metagenome</name>
    <dbReference type="NCBI Taxonomy" id="408172"/>
    <lineage>
        <taxon>unclassified sequences</taxon>
        <taxon>metagenomes</taxon>
        <taxon>ecological metagenomes</taxon>
    </lineage>
</organism>
<dbReference type="AlphaFoldDB" id="A0A382CP77"/>
<reference evidence="1" key="1">
    <citation type="submission" date="2018-05" db="EMBL/GenBank/DDBJ databases">
        <authorList>
            <person name="Lanie J.A."/>
            <person name="Ng W.-L."/>
            <person name="Kazmierczak K.M."/>
            <person name="Andrzejewski T.M."/>
            <person name="Davidsen T.M."/>
            <person name="Wayne K.J."/>
            <person name="Tettelin H."/>
            <person name="Glass J.I."/>
            <person name="Rusch D."/>
            <person name="Podicherti R."/>
            <person name="Tsui H.-C.T."/>
            <person name="Winkler M.E."/>
        </authorList>
    </citation>
    <scope>NUCLEOTIDE SEQUENCE</scope>
</reference>
<protein>
    <submittedName>
        <fullName evidence="1">Uncharacterized protein</fullName>
    </submittedName>
</protein>
<accession>A0A382CP77</accession>
<sequence length="57" mass="6322">MLDNVKKVTIKEAFRSETRFTAMIAQNEEVGEMLIAKAGYGGGNFRITDNDPLKKSS</sequence>
<proteinExistence type="predicted"/>
<evidence type="ECO:0000313" key="1">
    <source>
        <dbReference type="EMBL" id="SVB27930.1"/>
    </source>
</evidence>
<feature type="non-terminal residue" evidence="1">
    <location>
        <position position="57"/>
    </location>
</feature>
<gene>
    <name evidence="1" type="ORF">METZ01_LOCUS180784</name>
</gene>
<dbReference type="EMBL" id="UINC01035472">
    <property type="protein sequence ID" value="SVB27930.1"/>
    <property type="molecule type" value="Genomic_DNA"/>
</dbReference>
<name>A0A382CP77_9ZZZZ</name>